<accession>A0A1S8ND35</accession>
<dbReference type="EMBL" id="LZYZ01000002">
    <property type="protein sequence ID" value="OOM14369.1"/>
    <property type="molecule type" value="Genomic_DNA"/>
</dbReference>
<comment type="caution">
    <text evidence="2">The sequence shown here is derived from an EMBL/GenBank/DDBJ whole genome shotgun (WGS) entry which is preliminary data.</text>
</comment>
<dbReference type="AlphaFoldDB" id="A0A1S8ND35"/>
<dbReference type="Gene3D" id="3.40.50.1110">
    <property type="entry name" value="SGNH hydrolase"/>
    <property type="match status" value="1"/>
</dbReference>
<evidence type="ECO:0000259" key="1">
    <source>
        <dbReference type="Pfam" id="PF13472"/>
    </source>
</evidence>
<dbReference type="Pfam" id="PF13472">
    <property type="entry name" value="Lipase_GDSL_2"/>
    <property type="match status" value="1"/>
</dbReference>
<evidence type="ECO:0000313" key="3">
    <source>
        <dbReference type="Proteomes" id="UP000191154"/>
    </source>
</evidence>
<sequence length="217" mass="24310">MKHILCYGDSNTHGFNPENRGRYDYNERWTGVLQNLLGEEYRVIEEGLNSRTTVLDDPYDILKNGKKYLTPCIKSHYPLDLVIIMLGSNDMKERYHVPACDIAKGAGILAKMVLDITAEKSSTNTSAKVLLVSPLYIGKTITDSNCGEEFGYMRAYELSRKLAPKYEEVAKKLGIEFMNAALITEPSEIDALHLSSEGHRALGEAFAKRSIEILADE</sequence>
<dbReference type="CDD" id="cd01839">
    <property type="entry name" value="SGNH_arylesterase_like"/>
    <property type="match status" value="1"/>
</dbReference>
<reference evidence="2 3" key="1">
    <citation type="submission" date="2016-05" db="EMBL/GenBank/DDBJ databases">
        <title>Microbial solvent formation.</title>
        <authorList>
            <person name="Poehlein A."/>
            <person name="Montoya Solano J.D."/>
            <person name="Flitsch S."/>
            <person name="Krabben P."/>
            <person name="Duerre P."/>
            <person name="Daniel R."/>
        </authorList>
    </citation>
    <scope>NUCLEOTIDE SEQUENCE [LARGE SCALE GENOMIC DNA]</scope>
    <source>
        <strain evidence="2 3">L1-8</strain>
    </source>
</reference>
<proteinExistence type="predicted"/>
<dbReference type="Proteomes" id="UP000191154">
    <property type="component" value="Unassembled WGS sequence"/>
</dbReference>
<evidence type="ECO:0000313" key="2">
    <source>
        <dbReference type="EMBL" id="OOM14369.1"/>
    </source>
</evidence>
<feature type="domain" description="SGNH hydrolase-type esterase" evidence="1">
    <location>
        <begin position="6"/>
        <end position="201"/>
    </location>
</feature>
<protein>
    <submittedName>
        <fullName evidence="2">GDSL-like lipase/acylhydrolase</fullName>
    </submittedName>
</protein>
<name>A0A1S8ND35_CLOSA</name>
<keyword evidence="2" id="KW-0378">Hydrolase</keyword>
<dbReference type="InterPro" id="IPR036514">
    <property type="entry name" value="SGNH_hydro_sf"/>
</dbReference>
<dbReference type="RefSeq" id="WP_077864636.1">
    <property type="nucleotide sequence ID" value="NZ_LZYZ01000002.1"/>
</dbReference>
<gene>
    <name evidence="2" type="ORF">CLOSAC_12420</name>
</gene>
<dbReference type="SUPFAM" id="SSF52266">
    <property type="entry name" value="SGNH hydrolase"/>
    <property type="match status" value="1"/>
</dbReference>
<dbReference type="STRING" id="169679.CSACC_18040"/>
<dbReference type="InterPro" id="IPR013830">
    <property type="entry name" value="SGNH_hydro"/>
</dbReference>
<organism evidence="2 3">
    <name type="scientific">Clostridium saccharobutylicum</name>
    <dbReference type="NCBI Taxonomy" id="169679"/>
    <lineage>
        <taxon>Bacteria</taxon>
        <taxon>Bacillati</taxon>
        <taxon>Bacillota</taxon>
        <taxon>Clostridia</taxon>
        <taxon>Eubacteriales</taxon>
        <taxon>Clostridiaceae</taxon>
        <taxon>Clostridium</taxon>
    </lineage>
</organism>
<dbReference type="GO" id="GO:0016787">
    <property type="term" value="F:hydrolase activity"/>
    <property type="evidence" value="ECO:0007669"/>
    <property type="project" value="UniProtKB-KW"/>
</dbReference>